<sequence length="94" mass="10537">MMLPALAGVPLGFLSKLHVPVPVQMYLAVTGPAVTGVTILAVFENRFSLLTEIVHWRKIRFVYILLNYLSGLLVFVYPLSQVPDQDVARKELIQ</sequence>
<dbReference type="eggNOG" id="ENOG502TG91">
    <property type="taxonomic scope" value="Eukaryota"/>
</dbReference>
<dbReference type="EMBL" id="GL380899">
    <property type="protein sequence ID" value="EGT32751.1"/>
    <property type="molecule type" value="Genomic_DNA"/>
</dbReference>
<evidence type="ECO:0000313" key="2">
    <source>
        <dbReference type="EMBL" id="EGT32751.1"/>
    </source>
</evidence>
<keyword evidence="1" id="KW-0812">Transmembrane</keyword>
<feature type="transmembrane region" description="Helical" evidence="1">
    <location>
        <begin position="25"/>
        <end position="43"/>
    </location>
</feature>
<dbReference type="Proteomes" id="UP000008068">
    <property type="component" value="Unassembled WGS sequence"/>
</dbReference>
<gene>
    <name evidence="2" type="ORF">CAEBREN_32148</name>
</gene>
<evidence type="ECO:0000256" key="1">
    <source>
        <dbReference type="SAM" id="Phobius"/>
    </source>
</evidence>
<feature type="non-terminal residue" evidence="2">
    <location>
        <position position="94"/>
    </location>
</feature>
<feature type="transmembrane region" description="Helical" evidence="1">
    <location>
        <begin position="63"/>
        <end position="80"/>
    </location>
</feature>
<evidence type="ECO:0000313" key="3">
    <source>
        <dbReference type="Proteomes" id="UP000008068"/>
    </source>
</evidence>
<name>G0PKN7_CAEBE</name>
<keyword evidence="1" id="KW-0472">Membrane</keyword>
<keyword evidence="3" id="KW-1185">Reference proteome</keyword>
<dbReference type="InterPro" id="IPR019422">
    <property type="entry name" value="7TM_GPCR_serpentine_rcpt_Srh"/>
</dbReference>
<dbReference type="InParanoid" id="G0PKN7"/>
<reference evidence="3" key="1">
    <citation type="submission" date="2011-07" db="EMBL/GenBank/DDBJ databases">
        <authorList>
            <consortium name="Caenorhabditis brenneri Sequencing and Analysis Consortium"/>
            <person name="Wilson R.K."/>
        </authorList>
    </citation>
    <scope>NUCLEOTIDE SEQUENCE [LARGE SCALE GENOMIC DNA]</scope>
    <source>
        <strain evidence="3">PB2801</strain>
    </source>
</reference>
<accession>G0PKN7</accession>
<organism evidence="3">
    <name type="scientific">Caenorhabditis brenneri</name>
    <name type="common">Nematode worm</name>
    <dbReference type="NCBI Taxonomy" id="135651"/>
    <lineage>
        <taxon>Eukaryota</taxon>
        <taxon>Metazoa</taxon>
        <taxon>Ecdysozoa</taxon>
        <taxon>Nematoda</taxon>
        <taxon>Chromadorea</taxon>
        <taxon>Rhabditida</taxon>
        <taxon>Rhabditina</taxon>
        <taxon>Rhabditomorpha</taxon>
        <taxon>Rhabditoidea</taxon>
        <taxon>Rhabditidae</taxon>
        <taxon>Peloderinae</taxon>
        <taxon>Caenorhabditis</taxon>
    </lineage>
</organism>
<dbReference type="OrthoDB" id="5845597at2759"/>
<dbReference type="HOGENOM" id="CLU_2392145_0_0_1"/>
<protein>
    <submittedName>
        <fullName evidence="2">Uncharacterized protein</fullName>
    </submittedName>
</protein>
<proteinExistence type="predicted"/>
<dbReference type="AlphaFoldDB" id="G0PKN7"/>
<keyword evidence="1" id="KW-1133">Transmembrane helix</keyword>
<dbReference type="Pfam" id="PF10318">
    <property type="entry name" value="7TM_GPCR_Srh"/>
    <property type="match status" value="1"/>
</dbReference>